<organism evidence="5 6">
    <name type="scientific">Escallonia herrerae</name>
    <dbReference type="NCBI Taxonomy" id="1293975"/>
    <lineage>
        <taxon>Eukaryota</taxon>
        <taxon>Viridiplantae</taxon>
        <taxon>Streptophyta</taxon>
        <taxon>Embryophyta</taxon>
        <taxon>Tracheophyta</taxon>
        <taxon>Spermatophyta</taxon>
        <taxon>Magnoliopsida</taxon>
        <taxon>eudicotyledons</taxon>
        <taxon>Gunneridae</taxon>
        <taxon>Pentapetalae</taxon>
        <taxon>asterids</taxon>
        <taxon>campanulids</taxon>
        <taxon>Escalloniales</taxon>
        <taxon>Escalloniaceae</taxon>
        <taxon>Escallonia</taxon>
    </lineage>
</organism>
<feature type="domain" description="Exocyst complex subunit Exo70 C-terminal" evidence="4">
    <location>
        <begin position="1"/>
        <end position="224"/>
    </location>
</feature>
<dbReference type="InterPro" id="IPR004140">
    <property type="entry name" value="Exo70"/>
</dbReference>
<dbReference type="GO" id="GO:0000145">
    <property type="term" value="C:exocyst"/>
    <property type="evidence" value="ECO:0007669"/>
    <property type="project" value="InterPro"/>
</dbReference>
<evidence type="ECO:0000259" key="4">
    <source>
        <dbReference type="Pfam" id="PF03081"/>
    </source>
</evidence>
<evidence type="ECO:0000313" key="5">
    <source>
        <dbReference type="EMBL" id="KAK3015026.1"/>
    </source>
</evidence>
<keyword evidence="3" id="KW-0653">Protein transport</keyword>
<dbReference type="GO" id="GO:0015031">
    <property type="term" value="P:protein transport"/>
    <property type="evidence" value="ECO:0007669"/>
    <property type="project" value="UniProtKB-KW"/>
</dbReference>
<dbReference type="Proteomes" id="UP001188597">
    <property type="component" value="Unassembled WGS sequence"/>
</dbReference>
<reference evidence="5" key="1">
    <citation type="submission" date="2022-12" db="EMBL/GenBank/DDBJ databases">
        <title>Draft genome assemblies for two species of Escallonia (Escalloniales).</title>
        <authorList>
            <person name="Chanderbali A."/>
            <person name="Dervinis C."/>
            <person name="Anghel I."/>
            <person name="Soltis D."/>
            <person name="Soltis P."/>
            <person name="Zapata F."/>
        </authorList>
    </citation>
    <scope>NUCLEOTIDE SEQUENCE</scope>
    <source>
        <strain evidence="5">UCBG64.0493</strain>
        <tissue evidence="5">Leaf</tissue>
    </source>
</reference>
<comment type="function">
    <text evidence="3">Component of the exocyst complex.</text>
</comment>
<dbReference type="InterPro" id="IPR016159">
    <property type="entry name" value="Cullin_repeat-like_dom_sf"/>
</dbReference>
<evidence type="ECO:0000256" key="1">
    <source>
        <dbReference type="ARBA" id="ARBA00006756"/>
    </source>
</evidence>
<proteinExistence type="inferred from homology"/>
<name>A0AA88VTA1_9ASTE</name>
<evidence type="ECO:0000313" key="6">
    <source>
        <dbReference type="Proteomes" id="UP001188597"/>
    </source>
</evidence>
<dbReference type="GO" id="GO:0006887">
    <property type="term" value="P:exocytosis"/>
    <property type="evidence" value="ECO:0007669"/>
    <property type="project" value="UniProtKB-KW"/>
</dbReference>
<dbReference type="Gene3D" id="1.20.1280.170">
    <property type="entry name" value="Exocyst complex component Exo70"/>
    <property type="match status" value="1"/>
</dbReference>
<gene>
    <name evidence="5" type="ORF">RJ639_005610</name>
</gene>
<evidence type="ECO:0000256" key="3">
    <source>
        <dbReference type="RuleBase" id="RU365026"/>
    </source>
</evidence>
<keyword evidence="2 3" id="KW-0813">Transport</keyword>
<dbReference type="SUPFAM" id="SSF74788">
    <property type="entry name" value="Cullin repeat-like"/>
    <property type="match status" value="1"/>
</dbReference>
<accession>A0AA88VTA1</accession>
<keyword evidence="6" id="KW-1185">Reference proteome</keyword>
<comment type="caution">
    <text evidence="5">The sequence shown here is derived from an EMBL/GenBank/DDBJ whole genome shotgun (WGS) entry which is preliminary data.</text>
</comment>
<dbReference type="AlphaFoldDB" id="A0AA88VTA1"/>
<sequence>MKYIEGLTDQGTSLNLLLKDHGTEVPNSFLPDANEVNEYGSTTGSLSCIVSPMALHLRSLTSVLESNLKDMSKLYKDDSLRHLFLMNNVHYMAQKVKESKLEPIFGYEWVRKHNQKFQRRAMNYERATWCSILSLFKDDGSFDPYSRIHVVRERLRSFYLAFEDVYKKQTGWSVPDFQLCEDLRISIGQNVVHAYRSFVGRYAFLIGDKHIRYSPDDLQNYILDLFGGYPQSLRSVRRK</sequence>
<dbReference type="GO" id="GO:0005546">
    <property type="term" value="F:phosphatidylinositol-4,5-bisphosphate binding"/>
    <property type="evidence" value="ECO:0007669"/>
    <property type="project" value="InterPro"/>
</dbReference>
<dbReference type="InterPro" id="IPR046364">
    <property type="entry name" value="Exo70_C"/>
</dbReference>
<dbReference type="PANTHER" id="PTHR12542:SF49">
    <property type="entry name" value="EXOCYST SUBUNIT EXO70 FAMILY PROTEIN"/>
    <property type="match status" value="1"/>
</dbReference>
<dbReference type="PANTHER" id="PTHR12542">
    <property type="entry name" value="EXOCYST COMPLEX PROTEIN EXO70"/>
    <property type="match status" value="1"/>
</dbReference>
<protein>
    <recommendedName>
        <fullName evidence="3">Exocyst subunit Exo70 family protein</fullName>
    </recommendedName>
</protein>
<dbReference type="Pfam" id="PF03081">
    <property type="entry name" value="Exo70_C"/>
    <property type="match status" value="1"/>
</dbReference>
<comment type="similarity">
    <text evidence="1 3">Belongs to the EXO70 family.</text>
</comment>
<evidence type="ECO:0000256" key="2">
    <source>
        <dbReference type="ARBA" id="ARBA00022448"/>
    </source>
</evidence>
<dbReference type="EMBL" id="JAVXUP010001171">
    <property type="protein sequence ID" value="KAK3015026.1"/>
    <property type="molecule type" value="Genomic_DNA"/>
</dbReference>
<keyword evidence="3" id="KW-0268">Exocytosis</keyword>